<feature type="domain" description="Siphovirus-type tail component C-terminal" evidence="1">
    <location>
        <begin position="508"/>
        <end position="578"/>
    </location>
</feature>
<accession>A0A8S5M874</accession>
<protein>
    <submittedName>
        <fullName evidence="2">Distal tail protein</fullName>
    </submittedName>
</protein>
<dbReference type="InterPro" id="IPR054738">
    <property type="entry name" value="Siphovirus-type_tail_C"/>
</dbReference>
<evidence type="ECO:0000259" key="1">
    <source>
        <dbReference type="Pfam" id="PF22768"/>
    </source>
</evidence>
<dbReference type="NCBIfam" id="TIGR01633">
    <property type="entry name" value="phi3626_gp14_N"/>
    <property type="match status" value="1"/>
</dbReference>
<evidence type="ECO:0000313" key="2">
    <source>
        <dbReference type="EMBL" id="DAD78426.1"/>
    </source>
</evidence>
<dbReference type="InterPro" id="IPR006520">
    <property type="entry name" value="Dit_BPSPP_N"/>
</dbReference>
<dbReference type="Gene3D" id="2.60.120.860">
    <property type="match status" value="1"/>
</dbReference>
<dbReference type="EMBL" id="BK014843">
    <property type="protein sequence ID" value="DAD78426.1"/>
    <property type="molecule type" value="Genomic_DNA"/>
</dbReference>
<proteinExistence type="predicted"/>
<name>A0A8S5M874_9CAUD</name>
<dbReference type="Pfam" id="PF22768">
    <property type="entry name" value="SPP1_Dit"/>
    <property type="match status" value="1"/>
</dbReference>
<organism evidence="2">
    <name type="scientific">Siphoviridae sp. ctg5k4</name>
    <dbReference type="NCBI Taxonomy" id="2826418"/>
    <lineage>
        <taxon>Viruses</taxon>
        <taxon>Duplodnaviria</taxon>
        <taxon>Heunggongvirae</taxon>
        <taxon>Uroviricota</taxon>
        <taxon>Caudoviricetes</taxon>
    </lineage>
</organism>
<dbReference type="Gene3D" id="2.40.30.200">
    <property type="match status" value="1"/>
</dbReference>
<reference evidence="2" key="1">
    <citation type="journal article" date="2021" name="Proc. Natl. Acad. Sci. U.S.A.">
        <title>A Catalog of Tens of Thousands of Viruses from Human Metagenomes Reveals Hidden Associations with Chronic Diseases.</title>
        <authorList>
            <person name="Tisza M.J."/>
            <person name="Buck C.B."/>
        </authorList>
    </citation>
    <scope>NUCLEOTIDE SEQUENCE</scope>
    <source>
        <strain evidence="2">Ctg5k4</strain>
    </source>
</reference>
<sequence length="579" mass="66094">MYYKVLYDGFDLSRYIYIKRIKPITANRTASFTSHEYNSGRRFRNVQDAGLDIEIEAVIREDVLNARDELVKILYSAQEPKELIISDQPNRKLMCIFTGNLDLTSRVRHAGLKLRFSSPYPYWISTERPVPIAFDAEGKVTVDNKGTYRTAPRLDVTFDNECGYISIVSPGGHIGLGNAKELDRVPVPPTENMMNERPVNINNGWTYIQNFETYVTDYIKMTSKGKAKTNETLALTVDKTTYTGLKDSWQGFAISKMFSAGSVEQEANNFSLTARVQMQDFSGKSNRTCAMLIVIEDETYTPIMTTSIYDVSSDQNKLNTSFKINSLKGDRYHSTIIHKGSLPSLNGQVEMKKIGNKFTFQIRDMGETITYKRDTDSYYSVGDIVTVRTEAKYGYDEANNAHSIKDWTRGRQYEIVEKRLRGGWWQYNIAYNGVKTYWVYYDAIYGDRTPRKVSTGPRIVSHEVINDSLAQFKPARVSVWMASWGDSTPYSKLAFQSIFANRIYTVDSLDIENVFRPGDVLTIDNQTGDILLNGDTFQGNIDSDSQFFKLDYGKSELRLHKSAWAAMPKAHVMFEERFG</sequence>